<evidence type="ECO:0000256" key="2">
    <source>
        <dbReference type="ARBA" id="ARBA00023015"/>
    </source>
</evidence>
<dbReference type="RefSeq" id="WP_058642567.1">
    <property type="nucleotide sequence ID" value="NZ_LDSL01000083.1"/>
</dbReference>
<accession>A0A147GS83</accession>
<proteinExistence type="inferred from homology"/>
<evidence type="ECO:0000313" key="6">
    <source>
        <dbReference type="EMBL" id="KTT20500.1"/>
    </source>
</evidence>
<name>A0A147GS83_9BURK</name>
<dbReference type="PANTHER" id="PTHR30579:SF3">
    <property type="entry name" value="TRANSCRIPTIONAL REGULATORY PROTEIN"/>
    <property type="match status" value="1"/>
</dbReference>
<dbReference type="GO" id="GO:0003700">
    <property type="term" value="F:DNA-binding transcription factor activity"/>
    <property type="evidence" value="ECO:0007669"/>
    <property type="project" value="InterPro"/>
</dbReference>
<keyword evidence="2" id="KW-0805">Transcription regulation</keyword>
<evidence type="ECO:0000259" key="5">
    <source>
        <dbReference type="PROSITE" id="PS50931"/>
    </source>
</evidence>
<dbReference type="InterPro" id="IPR036388">
    <property type="entry name" value="WH-like_DNA-bd_sf"/>
</dbReference>
<dbReference type="InterPro" id="IPR005119">
    <property type="entry name" value="LysR_subst-bd"/>
</dbReference>
<evidence type="ECO:0000313" key="7">
    <source>
        <dbReference type="Proteomes" id="UP000072741"/>
    </source>
</evidence>
<keyword evidence="3" id="KW-0238">DNA-binding</keyword>
<evidence type="ECO:0000256" key="3">
    <source>
        <dbReference type="ARBA" id="ARBA00023125"/>
    </source>
</evidence>
<dbReference type="InterPro" id="IPR050176">
    <property type="entry name" value="LTTR"/>
</dbReference>
<gene>
    <name evidence="6" type="ORF">NS331_13865</name>
</gene>
<dbReference type="AlphaFoldDB" id="A0A147GS83"/>
<dbReference type="Gene3D" id="1.10.10.10">
    <property type="entry name" value="Winged helix-like DNA-binding domain superfamily/Winged helix DNA-binding domain"/>
    <property type="match status" value="1"/>
</dbReference>
<dbReference type="InterPro" id="IPR000847">
    <property type="entry name" value="LysR_HTH_N"/>
</dbReference>
<sequence>MRHFDIEQLRTLVAVADGGSVTAGAARVFLSQSAASEQLRKLEERAGQVLLLRGKAGVQPTPAGERLLAHARRLLALSEEAWRDLQGVPLAGELRLGVTDYFRPGELAALLARLSVQHPRVRLRVMVRKSSEVEAAHARGEIDLGVSMAVAVPGRRAAKGEVLLRTEPLRWMAAAGYRMPAGEPLRLLALPDTCALHQFAVGLLARRSKAHTVVLEASGVAGLQSALVAGLGVACLNESALAPGLAPLAAPHGLPALPVARFHLLAPRAGEAEFVGRARELLITQLAG</sequence>
<dbReference type="PROSITE" id="PS50931">
    <property type="entry name" value="HTH_LYSR"/>
    <property type="match status" value="1"/>
</dbReference>
<evidence type="ECO:0000256" key="1">
    <source>
        <dbReference type="ARBA" id="ARBA00009437"/>
    </source>
</evidence>
<dbReference type="EMBL" id="LDSL01000083">
    <property type="protein sequence ID" value="KTT20500.1"/>
    <property type="molecule type" value="Genomic_DNA"/>
</dbReference>
<keyword evidence="4" id="KW-0804">Transcription</keyword>
<dbReference type="PATRIC" id="fig|433924.3.peg.4848"/>
<feature type="domain" description="HTH lysR-type" evidence="5">
    <location>
        <begin position="4"/>
        <end position="61"/>
    </location>
</feature>
<dbReference type="InterPro" id="IPR036390">
    <property type="entry name" value="WH_DNA-bd_sf"/>
</dbReference>
<dbReference type="SUPFAM" id="SSF53850">
    <property type="entry name" value="Periplasmic binding protein-like II"/>
    <property type="match status" value="1"/>
</dbReference>
<reference evidence="6 7" key="1">
    <citation type="journal article" date="2016" name="Front. Microbiol.">
        <title>Genomic Resource of Rice Seed Associated Bacteria.</title>
        <authorList>
            <person name="Midha S."/>
            <person name="Bansal K."/>
            <person name="Sharma S."/>
            <person name="Kumar N."/>
            <person name="Patil P.P."/>
            <person name="Chaudhry V."/>
            <person name="Patil P.B."/>
        </authorList>
    </citation>
    <scope>NUCLEOTIDE SEQUENCE [LARGE SCALE GENOMIC DNA]</scope>
    <source>
        <strain evidence="6 7">NS331</strain>
    </source>
</reference>
<evidence type="ECO:0000256" key="4">
    <source>
        <dbReference type="ARBA" id="ARBA00023163"/>
    </source>
</evidence>
<dbReference type="Gene3D" id="3.40.190.10">
    <property type="entry name" value="Periplasmic binding protein-like II"/>
    <property type="match status" value="2"/>
</dbReference>
<dbReference type="GO" id="GO:0003677">
    <property type="term" value="F:DNA binding"/>
    <property type="evidence" value="ECO:0007669"/>
    <property type="project" value="UniProtKB-KW"/>
</dbReference>
<dbReference type="SUPFAM" id="SSF46785">
    <property type="entry name" value="Winged helix' DNA-binding domain"/>
    <property type="match status" value="1"/>
</dbReference>
<dbReference type="Pfam" id="PF03466">
    <property type="entry name" value="LysR_substrate"/>
    <property type="match status" value="1"/>
</dbReference>
<dbReference type="PANTHER" id="PTHR30579">
    <property type="entry name" value="TRANSCRIPTIONAL REGULATOR"/>
    <property type="match status" value="1"/>
</dbReference>
<comment type="caution">
    <text evidence="6">The sequence shown here is derived from an EMBL/GenBank/DDBJ whole genome shotgun (WGS) entry which is preliminary data.</text>
</comment>
<keyword evidence="7" id="KW-1185">Reference proteome</keyword>
<protein>
    <submittedName>
        <fullName evidence="6">LysR family transcriptional regulator</fullName>
    </submittedName>
</protein>
<comment type="similarity">
    <text evidence="1">Belongs to the LysR transcriptional regulatory family.</text>
</comment>
<organism evidence="6 7">
    <name type="scientific">Pseudacidovorax intermedius</name>
    <dbReference type="NCBI Taxonomy" id="433924"/>
    <lineage>
        <taxon>Bacteria</taxon>
        <taxon>Pseudomonadati</taxon>
        <taxon>Pseudomonadota</taxon>
        <taxon>Betaproteobacteria</taxon>
        <taxon>Burkholderiales</taxon>
        <taxon>Comamonadaceae</taxon>
        <taxon>Pseudacidovorax</taxon>
    </lineage>
</organism>
<dbReference type="Pfam" id="PF00126">
    <property type="entry name" value="HTH_1"/>
    <property type="match status" value="1"/>
</dbReference>
<dbReference type="OrthoDB" id="8809624at2"/>
<dbReference type="Proteomes" id="UP000072741">
    <property type="component" value="Unassembled WGS sequence"/>
</dbReference>
<dbReference type="FunFam" id="1.10.10.10:FF:000001">
    <property type="entry name" value="LysR family transcriptional regulator"/>
    <property type="match status" value="1"/>
</dbReference>